<keyword evidence="3 8" id="KW-0349">Heme</keyword>
<dbReference type="InterPro" id="IPR001128">
    <property type="entry name" value="Cyt_P450"/>
</dbReference>
<dbReference type="PRINTS" id="PR00463">
    <property type="entry name" value="EP450I"/>
</dbReference>
<keyword evidence="4 8" id="KW-0479">Metal-binding</keyword>
<dbReference type="InterPro" id="IPR002401">
    <property type="entry name" value="Cyt_P450_E_grp-I"/>
</dbReference>
<dbReference type="EMBL" id="CAWUHC010000059">
    <property type="protein sequence ID" value="CAK7226459.1"/>
    <property type="molecule type" value="Genomic_DNA"/>
</dbReference>
<comment type="caution">
    <text evidence="9">The sequence shown here is derived from an EMBL/GenBank/DDBJ whole genome shotgun (WGS) entry which is preliminary data.</text>
</comment>
<dbReference type="InterPro" id="IPR017972">
    <property type="entry name" value="Cyt_P450_CS"/>
</dbReference>
<name>A0ABP0C3B0_9PEZI</name>
<accession>A0ABP0C3B0</accession>
<evidence type="ECO:0000256" key="6">
    <source>
        <dbReference type="ARBA" id="ARBA00023004"/>
    </source>
</evidence>
<keyword evidence="10" id="KW-1185">Reference proteome</keyword>
<dbReference type="Gene3D" id="1.10.630.10">
    <property type="entry name" value="Cytochrome P450"/>
    <property type="match status" value="1"/>
</dbReference>
<evidence type="ECO:0000256" key="8">
    <source>
        <dbReference type="RuleBase" id="RU000461"/>
    </source>
</evidence>
<evidence type="ECO:0008006" key="11">
    <source>
        <dbReference type="Google" id="ProtNLM"/>
    </source>
</evidence>
<keyword evidence="7 8" id="KW-0503">Monooxygenase</keyword>
<proteinExistence type="inferred from homology"/>
<evidence type="ECO:0000256" key="7">
    <source>
        <dbReference type="ARBA" id="ARBA00023033"/>
    </source>
</evidence>
<keyword evidence="6 8" id="KW-0408">Iron</keyword>
<dbReference type="InterPro" id="IPR050121">
    <property type="entry name" value="Cytochrome_P450_monoxygenase"/>
</dbReference>
<evidence type="ECO:0000256" key="1">
    <source>
        <dbReference type="ARBA" id="ARBA00001971"/>
    </source>
</evidence>
<dbReference type="PROSITE" id="PS00086">
    <property type="entry name" value="CYTOCHROME_P450"/>
    <property type="match status" value="1"/>
</dbReference>
<dbReference type="CDD" id="cd11061">
    <property type="entry name" value="CYP67-like"/>
    <property type="match status" value="1"/>
</dbReference>
<organism evidence="9 10">
    <name type="scientific">Sporothrix bragantina</name>
    <dbReference type="NCBI Taxonomy" id="671064"/>
    <lineage>
        <taxon>Eukaryota</taxon>
        <taxon>Fungi</taxon>
        <taxon>Dikarya</taxon>
        <taxon>Ascomycota</taxon>
        <taxon>Pezizomycotina</taxon>
        <taxon>Sordariomycetes</taxon>
        <taxon>Sordariomycetidae</taxon>
        <taxon>Ophiostomatales</taxon>
        <taxon>Ophiostomataceae</taxon>
        <taxon>Sporothrix</taxon>
    </lineage>
</organism>
<dbReference type="Pfam" id="PF00067">
    <property type="entry name" value="p450"/>
    <property type="match status" value="1"/>
</dbReference>
<dbReference type="InterPro" id="IPR036396">
    <property type="entry name" value="Cyt_P450_sf"/>
</dbReference>
<evidence type="ECO:0000256" key="2">
    <source>
        <dbReference type="ARBA" id="ARBA00010617"/>
    </source>
</evidence>
<evidence type="ECO:0000256" key="5">
    <source>
        <dbReference type="ARBA" id="ARBA00023002"/>
    </source>
</evidence>
<comment type="similarity">
    <text evidence="2 8">Belongs to the cytochrome P450 family.</text>
</comment>
<comment type="cofactor">
    <cofactor evidence="1">
        <name>heme</name>
        <dbReference type="ChEBI" id="CHEBI:30413"/>
    </cofactor>
</comment>
<dbReference type="SUPFAM" id="SSF48264">
    <property type="entry name" value="Cytochrome P450"/>
    <property type="match status" value="1"/>
</dbReference>
<dbReference type="Proteomes" id="UP001642406">
    <property type="component" value="Unassembled WGS sequence"/>
</dbReference>
<dbReference type="PANTHER" id="PTHR24305:SF29">
    <property type="entry name" value="BENZOATE-PARA-HYDROXYLASE"/>
    <property type="match status" value="1"/>
</dbReference>
<keyword evidence="5 8" id="KW-0560">Oxidoreductase</keyword>
<evidence type="ECO:0000313" key="9">
    <source>
        <dbReference type="EMBL" id="CAK7226459.1"/>
    </source>
</evidence>
<protein>
    <recommendedName>
        <fullName evidence="11">Benzoate 4-monooxygenase</fullName>
    </recommendedName>
</protein>
<dbReference type="PRINTS" id="PR00385">
    <property type="entry name" value="P450"/>
</dbReference>
<sequence length="507" mass="56674">MTVVNLLFSPWGVLVLLGFVVASYLVPYLTTYGSLRRIPGPFVAKYSDFWLMLTARRGFRSEVVHEAHRKLGPVVRLAPNHVSINDDDAIQTIYGHGNGMLKSDFYDAFVSIRRGLFNTRDRAEHTRKRKVVSHTFSARSVLQFEPYIQENLALFVRQWDNLIKKSPKGAAEIDCLNWFNFLAFDMIGDLAFGAPFGMLESGADLAEIRSSPDEPPSYAPAIQILNRRGEVSATLGCLINLKPYAKWLPDPFFTQGLEAVEQLAGIAVARVKARLDYPPSIDRKDLLSHLQNGRDGKGELLCREELTAEALTQLIAGSDTTSNSSCALLYHVIRTPGVLAKLRAEIDAAVPAELDVPTYESIKELPYLQAVLNETLRHHSTSGIGLPRQVPPGAPPLEILGYSFPAGTVLSVPTFSIHHSTEIWGPDAMEFNPDRWDNLTPRQKNAFIPFSYGPRSCVGRNVAEMEMKLIIATWVRRYNVKLLQDVMETREGFLRKPLGLDISISRR</sequence>
<evidence type="ECO:0000256" key="4">
    <source>
        <dbReference type="ARBA" id="ARBA00022723"/>
    </source>
</evidence>
<evidence type="ECO:0000313" key="10">
    <source>
        <dbReference type="Proteomes" id="UP001642406"/>
    </source>
</evidence>
<gene>
    <name evidence="9" type="ORF">SBRCBS47491_006239</name>
</gene>
<evidence type="ECO:0000256" key="3">
    <source>
        <dbReference type="ARBA" id="ARBA00022617"/>
    </source>
</evidence>
<reference evidence="9 10" key="1">
    <citation type="submission" date="2024-01" db="EMBL/GenBank/DDBJ databases">
        <authorList>
            <person name="Allen C."/>
            <person name="Tagirdzhanova G."/>
        </authorList>
    </citation>
    <scope>NUCLEOTIDE SEQUENCE [LARGE SCALE GENOMIC DNA]</scope>
</reference>
<dbReference type="PANTHER" id="PTHR24305">
    <property type="entry name" value="CYTOCHROME P450"/>
    <property type="match status" value="1"/>
</dbReference>